<sequence>MAAHAVGVFGELALHALQPVEHIACMVQQALAGRRQRHAAAVAIEQGGVHRRLQVGQPLADGRGCNELAFSSAANAAQFAHGDEQLKRGEIDAARKTAL</sequence>
<name>A0A645FNF3_9ZZZZ</name>
<dbReference type="EMBL" id="VSSQ01062843">
    <property type="protein sequence ID" value="MPN15957.1"/>
    <property type="molecule type" value="Genomic_DNA"/>
</dbReference>
<gene>
    <name evidence="1" type="ORF">SDC9_163293</name>
</gene>
<dbReference type="AlphaFoldDB" id="A0A645FNF3"/>
<reference evidence="1" key="1">
    <citation type="submission" date="2019-08" db="EMBL/GenBank/DDBJ databases">
        <authorList>
            <person name="Kucharzyk K."/>
            <person name="Murdoch R.W."/>
            <person name="Higgins S."/>
            <person name="Loffler F."/>
        </authorList>
    </citation>
    <scope>NUCLEOTIDE SEQUENCE</scope>
</reference>
<organism evidence="1">
    <name type="scientific">bioreactor metagenome</name>
    <dbReference type="NCBI Taxonomy" id="1076179"/>
    <lineage>
        <taxon>unclassified sequences</taxon>
        <taxon>metagenomes</taxon>
        <taxon>ecological metagenomes</taxon>
    </lineage>
</organism>
<protein>
    <submittedName>
        <fullName evidence="1">Uncharacterized protein</fullName>
    </submittedName>
</protein>
<accession>A0A645FNF3</accession>
<evidence type="ECO:0000313" key="1">
    <source>
        <dbReference type="EMBL" id="MPN15957.1"/>
    </source>
</evidence>
<comment type="caution">
    <text evidence="1">The sequence shown here is derived from an EMBL/GenBank/DDBJ whole genome shotgun (WGS) entry which is preliminary data.</text>
</comment>
<proteinExistence type="predicted"/>